<dbReference type="GO" id="GO:0005975">
    <property type="term" value="P:carbohydrate metabolic process"/>
    <property type="evidence" value="ECO:0007669"/>
    <property type="project" value="InterPro"/>
</dbReference>
<dbReference type="PANTHER" id="PTHR31609">
    <property type="entry name" value="YDJC DEACETYLASE FAMILY MEMBER"/>
    <property type="match status" value="1"/>
</dbReference>
<name>A0A2C8F9Z8_9BACT</name>
<keyword evidence="4" id="KW-0460">Magnesium</keyword>
<dbReference type="KEGG" id="pprf:DPRO_1953"/>
<proteinExistence type="predicted"/>
<evidence type="ECO:0000313" key="7">
    <source>
        <dbReference type="Proteomes" id="UP000219215"/>
    </source>
</evidence>
<accession>A0A2C8F9Z8</accession>
<sequence length="294" mass="32841">MCNGLYELVLCGYGVNMKIIVNADDAGIHPAVNRAVELLAEAGIVTSTSIVATGEHVEEAAKLHGVSIGVHLDILRGRPISHWQHIASVVDENGSFLCEPVKLFERYAAGKIDHMHVEQEWAAQIERVLDLGIKPTHLSSHKHVHAWPSLTRMAGMLAERYDIPWLRKPEECAEISRLHVQGLKNKFSNICSMFDREATPVQIPDYFWQPELEEKLGPDMFMEALQKADLVADSVLELCCTPGLIIAGDPIIPQYCNPLEISANWRTDYDSLSNDDWRSAFTKASLEQIAYDGK</sequence>
<dbReference type="GO" id="GO:0016787">
    <property type="term" value="F:hydrolase activity"/>
    <property type="evidence" value="ECO:0007669"/>
    <property type="project" value="UniProtKB-KW"/>
</dbReference>
<dbReference type="Proteomes" id="UP000219215">
    <property type="component" value="Chromosome DPRO"/>
</dbReference>
<gene>
    <name evidence="6" type="ORF">DPRO_1953</name>
</gene>
<keyword evidence="5" id="KW-0119">Carbohydrate metabolism</keyword>
<comment type="cofactor">
    <cofactor evidence="1">
        <name>Mg(2+)</name>
        <dbReference type="ChEBI" id="CHEBI:18420"/>
    </cofactor>
</comment>
<evidence type="ECO:0000256" key="4">
    <source>
        <dbReference type="ARBA" id="ARBA00022842"/>
    </source>
</evidence>
<evidence type="ECO:0000313" key="6">
    <source>
        <dbReference type="EMBL" id="SOB58856.1"/>
    </source>
</evidence>
<dbReference type="PANTHER" id="PTHR31609:SF1">
    <property type="entry name" value="CARBOHYDRATE DEACETYLASE"/>
    <property type="match status" value="1"/>
</dbReference>
<dbReference type="Gene3D" id="3.20.20.370">
    <property type="entry name" value="Glycoside hydrolase/deacetylase"/>
    <property type="match status" value="1"/>
</dbReference>
<protein>
    <submittedName>
        <fullName evidence="6">YdjC family protein</fullName>
    </submittedName>
</protein>
<dbReference type="AlphaFoldDB" id="A0A2C8F9Z8"/>
<evidence type="ECO:0000256" key="5">
    <source>
        <dbReference type="ARBA" id="ARBA00023277"/>
    </source>
</evidence>
<dbReference type="GO" id="GO:0046872">
    <property type="term" value="F:metal ion binding"/>
    <property type="evidence" value="ECO:0007669"/>
    <property type="project" value="UniProtKB-KW"/>
</dbReference>
<dbReference type="SUPFAM" id="SSF88713">
    <property type="entry name" value="Glycoside hydrolase/deacetylase"/>
    <property type="match status" value="1"/>
</dbReference>
<evidence type="ECO:0000256" key="3">
    <source>
        <dbReference type="ARBA" id="ARBA00022801"/>
    </source>
</evidence>
<evidence type="ECO:0000256" key="1">
    <source>
        <dbReference type="ARBA" id="ARBA00001946"/>
    </source>
</evidence>
<dbReference type="InterPro" id="IPR011330">
    <property type="entry name" value="Glyco_hydro/deAcase_b/a-brl"/>
</dbReference>
<keyword evidence="2" id="KW-0479">Metal-binding</keyword>
<dbReference type="EMBL" id="LT907975">
    <property type="protein sequence ID" value="SOB58856.1"/>
    <property type="molecule type" value="Genomic_DNA"/>
</dbReference>
<keyword evidence="3" id="KW-0378">Hydrolase</keyword>
<organism evidence="6 7">
    <name type="scientific">Pseudodesulfovibrio profundus</name>
    <dbReference type="NCBI Taxonomy" id="57320"/>
    <lineage>
        <taxon>Bacteria</taxon>
        <taxon>Pseudomonadati</taxon>
        <taxon>Thermodesulfobacteriota</taxon>
        <taxon>Desulfovibrionia</taxon>
        <taxon>Desulfovibrionales</taxon>
        <taxon>Desulfovibrionaceae</taxon>
    </lineage>
</organism>
<evidence type="ECO:0000256" key="2">
    <source>
        <dbReference type="ARBA" id="ARBA00022723"/>
    </source>
</evidence>
<reference evidence="7" key="1">
    <citation type="submission" date="2017-09" db="EMBL/GenBank/DDBJ databases">
        <authorList>
            <person name="Regsiter A."/>
            <person name="William W."/>
        </authorList>
    </citation>
    <scope>NUCLEOTIDE SEQUENCE [LARGE SCALE GENOMIC DNA]</scope>
    <source>
        <strain evidence="7">500-1</strain>
    </source>
</reference>
<dbReference type="Pfam" id="PF04794">
    <property type="entry name" value="YdjC"/>
    <property type="match status" value="1"/>
</dbReference>
<dbReference type="InterPro" id="IPR006879">
    <property type="entry name" value="YdjC-like"/>
</dbReference>
<dbReference type="GO" id="GO:0019213">
    <property type="term" value="F:deacetylase activity"/>
    <property type="evidence" value="ECO:0007669"/>
    <property type="project" value="TreeGrafter"/>
</dbReference>
<keyword evidence="7" id="KW-1185">Reference proteome</keyword>